<name>A0A5J4V9V0_9EUKA</name>
<dbReference type="EMBL" id="SNRW01008651">
    <property type="protein sequence ID" value="KAA6379190.1"/>
    <property type="molecule type" value="Genomic_DNA"/>
</dbReference>
<protein>
    <submittedName>
        <fullName evidence="1">Uncharacterized protein</fullName>
    </submittedName>
</protein>
<comment type="caution">
    <text evidence="1">The sequence shown here is derived from an EMBL/GenBank/DDBJ whole genome shotgun (WGS) entry which is preliminary data.</text>
</comment>
<reference evidence="1 2" key="1">
    <citation type="submission" date="2019-03" db="EMBL/GenBank/DDBJ databases">
        <title>Single cell metagenomics reveals metabolic interactions within the superorganism composed of flagellate Streblomastix strix and complex community of Bacteroidetes bacteria on its surface.</title>
        <authorList>
            <person name="Treitli S.C."/>
            <person name="Kolisko M."/>
            <person name="Husnik F."/>
            <person name="Keeling P."/>
            <person name="Hampl V."/>
        </authorList>
    </citation>
    <scope>NUCLEOTIDE SEQUENCE [LARGE SCALE GENOMIC DNA]</scope>
    <source>
        <strain evidence="1">ST1C</strain>
    </source>
</reference>
<evidence type="ECO:0000313" key="1">
    <source>
        <dbReference type="EMBL" id="KAA6379190.1"/>
    </source>
</evidence>
<dbReference type="AlphaFoldDB" id="A0A5J4V9V0"/>
<gene>
    <name evidence="1" type="ORF">EZS28_025283</name>
</gene>
<dbReference type="Proteomes" id="UP000324800">
    <property type="component" value="Unassembled WGS sequence"/>
</dbReference>
<sequence length="100" mass="11580">MNRILNVEKILKLNEMKIWNEILNETMKQNIIWNVNVIANGYFDIQMNVCGDLYDDDDDDDDDALMKSNSDAMNVKDGGLSMFLSKPFATILELRINYLN</sequence>
<evidence type="ECO:0000313" key="2">
    <source>
        <dbReference type="Proteomes" id="UP000324800"/>
    </source>
</evidence>
<organism evidence="1 2">
    <name type="scientific">Streblomastix strix</name>
    <dbReference type="NCBI Taxonomy" id="222440"/>
    <lineage>
        <taxon>Eukaryota</taxon>
        <taxon>Metamonada</taxon>
        <taxon>Preaxostyla</taxon>
        <taxon>Oxymonadida</taxon>
        <taxon>Streblomastigidae</taxon>
        <taxon>Streblomastix</taxon>
    </lineage>
</organism>
<accession>A0A5J4V9V0</accession>
<proteinExistence type="predicted"/>